<dbReference type="Proteomes" id="UP001347796">
    <property type="component" value="Unassembled WGS sequence"/>
</dbReference>
<evidence type="ECO:0000313" key="3">
    <source>
        <dbReference type="Proteomes" id="UP001347796"/>
    </source>
</evidence>
<sequence>MKMLHTFLIVCLVMMVYLDFCEFKCKADEDETDEYDGIYVTQSPPILLAALCAALKQQGKTSNLCV</sequence>
<gene>
    <name evidence="2" type="ORF">SNE40_014485</name>
</gene>
<name>A0AAN8JDN4_PATCE</name>
<accession>A0AAN8JDN4</accession>
<feature type="chain" id="PRO_5042827732" evidence="1">
    <location>
        <begin position="19"/>
        <end position="66"/>
    </location>
</feature>
<dbReference type="EMBL" id="JAZGQO010000010">
    <property type="protein sequence ID" value="KAK6176146.1"/>
    <property type="molecule type" value="Genomic_DNA"/>
</dbReference>
<feature type="signal peptide" evidence="1">
    <location>
        <begin position="1"/>
        <end position="18"/>
    </location>
</feature>
<protein>
    <submittedName>
        <fullName evidence="2">Uncharacterized protein</fullName>
    </submittedName>
</protein>
<comment type="caution">
    <text evidence="2">The sequence shown here is derived from an EMBL/GenBank/DDBJ whole genome shotgun (WGS) entry which is preliminary data.</text>
</comment>
<proteinExistence type="predicted"/>
<dbReference type="AlphaFoldDB" id="A0AAN8JDN4"/>
<reference evidence="2 3" key="1">
    <citation type="submission" date="2024-01" db="EMBL/GenBank/DDBJ databases">
        <title>The genome of the rayed Mediterranean limpet Patella caerulea (Linnaeus, 1758).</title>
        <authorList>
            <person name="Anh-Thu Weber A."/>
            <person name="Halstead-Nussloch G."/>
        </authorList>
    </citation>
    <scope>NUCLEOTIDE SEQUENCE [LARGE SCALE GENOMIC DNA]</scope>
    <source>
        <strain evidence="2">AATW-2023a</strain>
        <tissue evidence="2">Whole specimen</tissue>
    </source>
</reference>
<organism evidence="2 3">
    <name type="scientific">Patella caerulea</name>
    <name type="common">Rayed Mediterranean limpet</name>
    <dbReference type="NCBI Taxonomy" id="87958"/>
    <lineage>
        <taxon>Eukaryota</taxon>
        <taxon>Metazoa</taxon>
        <taxon>Spiralia</taxon>
        <taxon>Lophotrochozoa</taxon>
        <taxon>Mollusca</taxon>
        <taxon>Gastropoda</taxon>
        <taxon>Patellogastropoda</taxon>
        <taxon>Patelloidea</taxon>
        <taxon>Patellidae</taxon>
        <taxon>Patella</taxon>
    </lineage>
</organism>
<keyword evidence="3" id="KW-1185">Reference proteome</keyword>
<evidence type="ECO:0000313" key="2">
    <source>
        <dbReference type="EMBL" id="KAK6176146.1"/>
    </source>
</evidence>
<evidence type="ECO:0000256" key="1">
    <source>
        <dbReference type="SAM" id="SignalP"/>
    </source>
</evidence>
<keyword evidence="1" id="KW-0732">Signal</keyword>